<evidence type="ECO:0000256" key="9">
    <source>
        <dbReference type="ARBA" id="ARBA00022763"/>
    </source>
</evidence>
<dbReference type="InterPro" id="IPR010663">
    <property type="entry name" value="Znf_FPG/IleRS"/>
</dbReference>
<keyword evidence="15" id="KW-0456">Lyase</keyword>
<dbReference type="AlphaFoldDB" id="A0A0B5AST6"/>
<evidence type="ECO:0000256" key="5">
    <source>
        <dbReference type="ARBA" id="ARBA00012024"/>
    </source>
</evidence>
<dbReference type="GO" id="GO:0008270">
    <property type="term" value="F:zinc ion binding"/>
    <property type="evidence" value="ECO:0007669"/>
    <property type="project" value="UniProtKB-KW"/>
</dbReference>
<dbReference type="SUPFAM" id="SSF57716">
    <property type="entry name" value="Glucocorticoid receptor-like (DNA-binding domain)"/>
    <property type="match status" value="1"/>
</dbReference>
<dbReference type="HOGENOM" id="CLU_038423_1_0_9"/>
<sequence>MPELPEVEHVKRGLSPKVEGLIIEQVTFSDTIIKAHKAGRKAVVKGGGLDVFKFAVTQKEISAIDRRSKYLLFRLGQSEDEMLILSHLGMTGAWFVVNELGEILEDRFRNHVHVIFHLSNGQKLVYSDIRRFGEMRFLPSEEAHPPLAEIGPEPFDEDAEFRFLATLMLPKFSRKPIKESIMHHSVIAGCGNIYATEALFRAGVSPKRRTDRLSLKKKRELFHHIVDVLKEGIAAGGSSISDYRNVNGEAGGMQERLQMYAKSTCPVCGSAVKKAVVGGRTSHYCTTCQK</sequence>
<evidence type="ECO:0000256" key="1">
    <source>
        <dbReference type="ARBA" id="ARBA00001668"/>
    </source>
</evidence>
<organism evidence="23 24">
    <name type="scientific">Jeotgalibacillus malaysiensis</name>
    <dbReference type="NCBI Taxonomy" id="1508404"/>
    <lineage>
        <taxon>Bacteria</taxon>
        <taxon>Bacillati</taxon>
        <taxon>Bacillota</taxon>
        <taxon>Bacilli</taxon>
        <taxon>Bacillales</taxon>
        <taxon>Caryophanaceae</taxon>
        <taxon>Jeotgalibacillus</taxon>
    </lineage>
</organism>
<evidence type="ECO:0000256" key="6">
    <source>
        <dbReference type="ARBA" id="ARBA00012720"/>
    </source>
</evidence>
<dbReference type="GO" id="GO:0003684">
    <property type="term" value="F:damaged DNA binding"/>
    <property type="evidence" value="ECO:0007669"/>
    <property type="project" value="InterPro"/>
</dbReference>
<evidence type="ECO:0000256" key="18">
    <source>
        <dbReference type="ARBA" id="ARBA00030638"/>
    </source>
</evidence>
<dbReference type="EMBL" id="CP009416">
    <property type="protein sequence ID" value="AJD91732.1"/>
    <property type="molecule type" value="Genomic_DNA"/>
</dbReference>
<comment type="cofactor">
    <cofactor evidence="2">
        <name>Zn(2+)</name>
        <dbReference type="ChEBI" id="CHEBI:29105"/>
    </cofactor>
</comment>
<evidence type="ECO:0000259" key="22">
    <source>
        <dbReference type="PROSITE" id="PS51068"/>
    </source>
</evidence>
<keyword evidence="9" id="KW-0227">DNA damage</keyword>
<dbReference type="OrthoDB" id="9800855at2"/>
<dbReference type="Pfam" id="PF06831">
    <property type="entry name" value="H2TH"/>
    <property type="match status" value="1"/>
</dbReference>
<comment type="catalytic activity">
    <reaction evidence="1">
        <text>Hydrolysis of DNA containing ring-opened 7-methylguanine residues, releasing 2,6-diamino-4-hydroxy-5-(N-methyl)formamidopyrimidine.</text>
        <dbReference type="EC" id="3.2.2.23"/>
    </reaction>
</comment>
<dbReference type="InterPro" id="IPR012319">
    <property type="entry name" value="FPG_cat"/>
</dbReference>
<dbReference type="EC" id="4.2.99.18" evidence="6"/>
<keyword evidence="16" id="KW-0511">Multifunctional enzyme</keyword>
<keyword evidence="8" id="KW-0479">Metal-binding</keyword>
<keyword evidence="13" id="KW-0238">DNA-binding</keyword>
<dbReference type="SUPFAM" id="SSF81624">
    <property type="entry name" value="N-terminal domain of MutM-like DNA repair proteins"/>
    <property type="match status" value="1"/>
</dbReference>
<evidence type="ECO:0000256" key="19">
    <source>
        <dbReference type="ARBA" id="ARBA00044632"/>
    </source>
</evidence>
<dbReference type="GO" id="GO:0034039">
    <property type="term" value="F:8-oxo-7,8-dihydroguanine DNA N-glycosylase activity"/>
    <property type="evidence" value="ECO:0007669"/>
    <property type="project" value="TreeGrafter"/>
</dbReference>
<keyword evidence="11 23" id="KW-0378">Hydrolase</keyword>
<evidence type="ECO:0000256" key="14">
    <source>
        <dbReference type="ARBA" id="ARBA00023204"/>
    </source>
</evidence>
<dbReference type="BioCyc" id="JESP1508404:G14D9-11671-MONOMER"/>
<dbReference type="PROSITE" id="PS01242">
    <property type="entry name" value="ZF_FPG_1"/>
    <property type="match status" value="1"/>
</dbReference>
<dbReference type="PANTHER" id="PTHR22993">
    <property type="entry name" value="FORMAMIDOPYRIMIDINE-DNA GLYCOSYLASE"/>
    <property type="match status" value="1"/>
</dbReference>
<evidence type="ECO:0000256" key="17">
    <source>
        <dbReference type="ARBA" id="ARBA00023295"/>
    </source>
</evidence>
<dbReference type="GO" id="GO:0140078">
    <property type="term" value="F:class I DNA-(apurinic or apyrimidinic site) endonuclease activity"/>
    <property type="evidence" value="ECO:0007669"/>
    <property type="project" value="UniProtKB-EC"/>
</dbReference>
<dbReference type="KEGG" id="jeo:JMA_24150"/>
<dbReference type="InterPro" id="IPR015887">
    <property type="entry name" value="DNA_glyclase_Znf_dom_DNA_BS"/>
</dbReference>
<comment type="catalytic activity">
    <reaction evidence="19">
        <text>2'-deoxyribonucleotide-(2'-deoxyribose 5'-phosphate)-2'-deoxyribonucleotide-DNA = a 3'-end 2'-deoxyribonucleotide-(2,3-dehydro-2,3-deoxyribose 5'-phosphate)-DNA + a 5'-end 5'-phospho-2'-deoxyribonucleoside-DNA + H(+)</text>
        <dbReference type="Rhea" id="RHEA:66592"/>
        <dbReference type="Rhea" id="RHEA-COMP:13180"/>
        <dbReference type="Rhea" id="RHEA-COMP:16897"/>
        <dbReference type="Rhea" id="RHEA-COMP:17067"/>
        <dbReference type="ChEBI" id="CHEBI:15378"/>
        <dbReference type="ChEBI" id="CHEBI:136412"/>
        <dbReference type="ChEBI" id="CHEBI:157695"/>
        <dbReference type="ChEBI" id="CHEBI:167181"/>
        <dbReference type="EC" id="4.2.99.18"/>
    </reaction>
</comment>
<dbReference type="InterPro" id="IPR010979">
    <property type="entry name" value="Ribosomal_uS13-like_H2TH"/>
</dbReference>
<comment type="subunit">
    <text evidence="4">Monomer.</text>
</comment>
<evidence type="ECO:0000313" key="24">
    <source>
        <dbReference type="Proteomes" id="UP000031449"/>
    </source>
</evidence>
<dbReference type="InterPro" id="IPR000214">
    <property type="entry name" value="Znf_DNA_glyclase/AP_lyase"/>
</dbReference>
<proteinExistence type="inferred from homology"/>
<dbReference type="CDD" id="cd08966">
    <property type="entry name" value="EcFpg-like_N"/>
    <property type="match status" value="1"/>
</dbReference>
<evidence type="ECO:0000256" key="10">
    <source>
        <dbReference type="ARBA" id="ARBA00022771"/>
    </source>
</evidence>
<dbReference type="PROSITE" id="PS51066">
    <property type="entry name" value="ZF_FPG_2"/>
    <property type="match status" value="1"/>
</dbReference>
<dbReference type="Gene3D" id="1.10.8.50">
    <property type="match status" value="1"/>
</dbReference>
<dbReference type="Gene3D" id="3.20.190.10">
    <property type="entry name" value="MutM-like, N-terminal"/>
    <property type="match status" value="1"/>
</dbReference>
<dbReference type="InterPro" id="IPR015886">
    <property type="entry name" value="H2TH_FPG"/>
</dbReference>
<dbReference type="Pfam" id="PF01149">
    <property type="entry name" value="Fapy_DNA_glyco"/>
    <property type="match status" value="1"/>
</dbReference>
<keyword evidence="17 23" id="KW-0326">Glycosidase</keyword>
<feature type="domain" description="Formamidopyrimidine-DNA glycosylase catalytic" evidence="22">
    <location>
        <begin position="2"/>
        <end position="133"/>
    </location>
</feature>
<dbReference type="InterPro" id="IPR020629">
    <property type="entry name" value="FPG_Glyclase"/>
</dbReference>
<name>A0A0B5AST6_9BACL</name>
<dbReference type="SMART" id="SM01232">
    <property type="entry name" value="H2TH"/>
    <property type="match status" value="1"/>
</dbReference>
<evidence type="ECO:0000256" key="20">
    <source>
        <dbReference type="PROSITE-ProRule" id="PRU00391"/>
    </source>
</evidence>
<evidence type="ECO:0000259" key="21">
    <source>
        <dbReference type="PROSITE" id="PS51066"/>
    </source>
</evidence>
<keyword evidence="10 20" id="KW-0863">Zinc-finger</keyword>
<dbReference type="NCBIfam" id="TIGR00577">
    <property type="entry name" value="fpg"/>
    <property type="match status" value="1"/>
</dbReference>
<dbReference type="PANTHER" id="PTHR22993:SF9">
    <property type="entry name" value="FORMAMIDOPYRIMIDINE-DNA GLYCOSYLASE"/>
    <property type="match status" value="1"/>
</dbReference>
<evidence type="ECO:0000313" key="23">
    <source>
        <dbReference type="EMBL" id="AJD91732.1"/>
    </source>
</evidence>
<evidence type="ECO:0000256" key="12">
    <source>
        <dbReference type="ARBA" id="ARBA00022833"/>
    </source>
</evidence>
<evidence type="ECO:0000256" key="13">
    <source>
        <dbReference type="ARBA" id="ARBA00023125"/>
    </source>
</evidence>
<reference evidence="23 24" key="1">
    <citation type="submission" date="2014-08" db="EMBL/GenBank/DDBJ databases">
        <title>Complete genome of a marine bacteria Jeotgalibacillus malaysiensis.</title>
        <authorList>
            <person name="Yaakop A.S."/>
            <person name="Chan K.-G."/>
            <person name="Goh K.M."/>
        </authorList>
    </citation>
    <scope>NUCLEOTIDE SEQUENCE [LARGE SCALE GENOMIC DNA]</scope>
    <source>
        <strain evidence="23 24">D5</strain>
    </source>
</reference>
<dbReference type="SUPFAM" id="SSF46946">
    <property type="entry name" value="S13-like H2TH domain"/>
    <property type="match status" value="1"/>
</dbReference>
<comment type="similarity">
    <text evidence="3">Belongs to the FPG family.</text>
</comment>
<evidence type="ECO:0000256" key="16">
    <source>
        <dbReference type="ARBA" id="ARBA00023268"/>
    </source>
</evidence>
<evidence type="ECO:0000256" key="11">
    <source>
        <dbReference type="ARBA" id="ARBA00022801"/>
    </source>
</evidence>
<dbReference type="PROSITE" id="PS51068">
    <property type="entry name" value="FPG_CAT"/>
    <property type="match status" value="1"/>
</dbReference>
<dbReference type="GO" id="GO:0006284">
    <property type="term" value="P:base-excision repair"/>
    <property type="evidence" value="ECO:0007669"/>
    <property type="project" value="InterPro"/>
</dbReference>
<evidence type="ECO:0000256" key="7">
    <source>
        <dbReference type="ARBA" id="ARBA00016240"/>
    </source>
</evidence>
<keyword evidence="24" id="KW-1185">Reference proteome</keyword>
<evidence type="ECO:0000256" key="8">
    <source>
        <dbReference type="ARBA" id="ARBA00022723"/>
    </source>
</evidence>
<feature type="domain" description="FPG-type" evidence="21">
    <location>
        <begin position="258"/>
        <end position="290"/>
    </location>
</feature>
<dbReference type="InterPro" id="IPR035937">
    <property type="entry name" value="FPG_N"/>
</dbReference>
<evidence type="ECO:0000256" key="15">
    <source>
        <dbReference type="ARBA" id="ARBA00023239"/>
    </source>
</evidence>
<dbReference type="Proteomes" id="UP000031449">
    <property type="component" value="Chromosome"/>
</dbReference>
<dbReference type="NCBIfam" id="NF002211">
    <property type="entry name" value="PRK01103.1"/>
    <property type="match status" value="1"/>
</dbReference>
<protein>
    <recommendedName>
        <fullName evidence="7">Formamidopyrimidine-DNA glycosylase</fullName>
        <ecNumber evidence="5">3.2.2.23</ecNumber>
        <ecNumber evidence="6">4.2.99.18</ecNumber>
    </recommendedName>
    <alternativeName>
        <fullName evidence="18">DNA-(apurinic or apyrimidinic site) lyase MutM</fullName>
    </alternativeName>
</protein>
<evidence type="ECO:0000256" key="2">
    <source>
        <dbReference type="ARBA" id="ARBA00001947"/>
    </source>
</evidence>
<evidence type="ECO:0000256" key="3">
    <source>
        <dbReference type="ARBA" id="ARBA00009409"/>
    </source>
</evidence>
<dbReference type="FunFam" id="1.10.8.50:FF:000003">
    <property type="entry name" value="Formamidopyrimidine-DNA glycosylase"/>
    <property type="match status" value="1"/>
</dbReference>
<dbReference type="STRING" id="1508404.JMA_24150"/>
<keyword evidence="12" id="KW-0862">Zinc</keyword>
<keyword evidence="14" id="KW-0234">DNA repair</keyword>
<evidence type="ECO:0000256" key="4">
    <source>
        <dbReference type="ARBA" id="ARBA00011245"/>
    </source>
</evidence>
<dbReference type="EC" id="3.2.2.23" evidence="5"/>
<accession>A0A0B5AST6</accession>
<dbReference type="Pfam" id="PF06827">
    <property type="entry name" value="zf-FPG_IleRS"/>
    <property type="match status" value="1"/>
</dbReference>
<gene>
    <name evidence="23" type="ORF">JMA_24150</name>
</gene>
<dbReference type="SMART" id="SM00898">
    <property type="entry name" value="Fapy_DNA_glyco"/>
    <property type="match status" value="1"/>
</dbReference>
<dbReference type="GO" id="GO:0003690">
    <property type="term" value="F:double-stranded DNA binding"/>
    <property type="evidence" value="ECO:0007669"/>
    <property type="project" value="UniProtKB-ARBA"/>
</dbReference>